<dbReference type="InterPro" id="IPR031823">
    <property type="entry name" value="TatT"/>
</dbReference>
<evidence type="ECO:0000313" key="1">
    <source>
        <dbReference type="EMBL" id="RZS54547.1"/>
    </source>
</evidence>
<dbReference type="AlphaFoldDB" id="A0A4Q7LL22"/>
<evidence type="ECO:0000313" key="2">
    <source>
        <dbReference type="Proteomes" id="UP000293433"/>
    </source>
</evidence>
<dbReference type="InterPro" id="IPR038537">
    <property type="entry name" value="TatT_sf"/>
</dbReference>
<reference evidence="1 2" key="1">
    <citation type="submission" date="2019-02" db="EMBL/GenBank/DDBJ databases">
        <title>Genomic Encyclopedia of Type Strains, Phase IV (KMG-IV): sequencing the most valuable type-strain genomes for metagenomic binning, comparative biology and taxonomic classification.</title>
        <authorList>
            <person name="Goeker M."/>
        </authorList>
    </citation>
    <scope>NUCLEOTIDE SEQUENCE [LARGE SCALE GENOMIC DNA]</scope>
    <source>
        <strain evidence="1 2">DSM 10617</strain>
    </source>
</reference>
<dbReference type="PROSITE" id="PS51257">
    <property type="entry name" value="PROKAR_LIPOPROTEIN"/>
    <property type="match status" value="1"/>
</dbReference>
<dbReference type="Gene3D" id="1.25.40.920">
    <property type="entry name" value="TRAP transporter T-component"/>
    <property type="match status" value="1"/>
</dbReference>
<gene>
    <name evidence="1" type="ORF">EV685_2024</name>
</gene>
<protein>
    <submittedName>
        <fullName evidence="1">TRAP transporter TatT component family protein</fullName>
    </submittedName>
</protein>
<dbReference type="Proteomes" id="UP000293433">
    <property type="component" value="Unassembled WGS sequence"/>
</dbReference>
<comment type="caution">
    <text evidence="1">The sequence shown here is derived from an EMBL/GenBank/DDBJ whole genome shotgun (WGS) entry which is preliminary data.</text>
</comment>
<sequence>MSFLDRSAAGPRRALPLLLLCLVTLLAACSPRHLVVRSLADELATQGAASEDDPQLAREAAAFYLKLSESVLRQTPEHAALAEAVAGGYTQYAYAFVASEAERLDEQDARAAQALRERAARLYLRARRHALATLERRQPGLIATLAAPASGAATLRLDPSLAGLAYWAAAAWGGQISLSKDHPDIVADLPQAIRLANLAWQAAPDHGDGALAVLMAQFESARPGGSRQQTEAYLAHALRVSRHHPAGAWLARAELIAQPAGDRDGYVADLQRALDAARQADAEARRAAPDAIPGGADLANRVLEARARWLLGRVDDLF</sequence>
<accession>A0A4Q7LL22</accession>
<proteinExistence type="predicted"/>
<keyword evidence="2" id="KW-1185">Reference proteome</keyword>
<organism evidence="1 2">
    <name type="scientific">Sphaerotilus mobilis</name>
    <dbReference type="NCBI Taxonomy" id="47994"/>
    <lineage>
        <taxon>Bacteria</taxon>
        <taxon>Pseudomonadati</taxon>
        <taxon>Pseudomonadota</taxon>
        <taxon>Betaproteobacteria</taxon>
        <taxon>Burkholderiales</taxon>
        <taxon>Sphaerotilaceae</taxon>
        <taxon>Sphaerotilus</taxon>
    </lineage>
</organism>
<name>A0A4Q7LL22_9BURK</name>
<dbReference type="Pfam" id="PF16811">
    <property type="entry name" value="TAtT"/>
    <property type="match status" value="1"/>
</dbReference>
<dbReference type="EMBL" id="SGWV01000009">
    <property type="protein sequence ID" value="RZS54547.1"/>
    <property type="molecule type" value="Genomic_DNA"/>
</dbReference>
<dbReference type="RefSeq" id="WP_165396766.1">
    <property type="nucleotide sequence ID" value="NZ_SGWV01000009.1"/>
</dbReference>